<keyword evidence="1" id="KW-0732">Signal</keyword>
<dbReference type="AlphaFoldDB" id="A0A512MI10"/>
<keyword evidence="3" id="KW-1185">Reference proteome</keyword>
<evidence type="ECO:0008006" key="4">
    <source>
        <dbReference type="Google" id="ProtNLM"/>
    </source>
</evidence>
<dbReference type="PROSITE" id="PS51257">
    <property type="entry name" value="PROKAR_LIPOPROTEIN"/>
    <property type="match status" value="1"/>
</dbReference>
<protein>
    <recommendedName>
        <fullName evidence="4">DUF1579 domain-containing protein</fullName>
    </recommendedName>
</protein>
<gene>
    <name evidence="2" type="ORF">BGE01nite_56630</name>
</gene>
<evidence type="ECO:0000313" key="2">
    <source>
        <dbReference type="EMBL" id="GEP46372.1"/>
    </source>
</evidence>
<comment type="caution">
    <text evidence="2">The sequence shown here is derived from an EMBL/GenBank/DDBJ whole genome shotgun (WGS) entry which is preliminary data.</text>
</comment>
<proteinExistence type="predicted"/>
<feature type="signal peptide" evidence="1">
    <location>
        <begin position="1"/>
        <end position="25"/>
    </location>
</feature>
<accession>A0A512MI10</accession>
<dbReference type="Proteomes" id="UP000321577">
    <property type="component" value="Unassembled WGS sequence"/>
</dbReference>
<evidence type="ECO:0000256" key="1">
    <source>
        <dbReference type="SAM" id="SignalP"/>
    </source>
</evidence>
<organism evidence="2 3">
    <name type="scientific">Brevifollis gellanilyticus</name>
    <dbReference type="NCBI Taxonomy" id="748831"/>
    <lineage>
        <taxon>Bacteria</taxon>
        <taxon>Pseudomonadati</taxon>
        <taxon>Verrucomicrobiota</taxon>
        <taxon>Verrucomicrobiia</taxon>
        <taxon>Verrucomicrobiales</taxon>
        <taxon>Verrucomicrobiaceae</taxon>
    </lineage>
</organism>
<dbReference type="RefSeq" id="WP_146856179.1">
    <property type="nucleotide sequence ID" value="NZ_BKAG01000092.1"/>
</dbReference>
<sequence>MKHILLLSLIALGSLSSCQSGQTKAADAAANPHPEMPPYKGSAAFERMKSLVGKWSAESPQMGKMNTEFRLIAGGSVVEERFAGGTPMEMLSTYHDVNGKLTMTHYCMLRNQPRMHLTKSTANSLTFDLAPTPGLNAKKDKHMHGATYTFIDANHFKLEGVAWDNGKACECGPPVIFTRK</sequence>
<dbReference type="EMBL" id="BKAG01000092">
    <property type="protein sequence ID" value="GEP46372.1"/>
    <property type="molecule type" value="Genomic_DNA"/>
</dbReference>
<dbReference type="OrthoDB" id="129271at2"/>
<reference evidence="2 3" key="1">
    <citation type="submission" date="2019-07" db="EMBL/GenBank/DDBJ databases">
        <title>Whole genome shotgun sequence of Brevifollis gellanilyticus NBRC 108608.</title>
        <authorList>
            <person name="Hosoyama A."/>
            <person name="Uohara A."/>
            <person name="Ohji S."/>
            <person name="Ichikawa N."/>
        </authorList>
    </citation>
    <scope>NUCLEOTIDE SEQUENCE [LARGE SCALE GENOMIC DNA]</scope>
    <source>
        <strain evidence="2 3">NBRC 108608</strain>
    </source>
</reference>
<evidence type="ECO:0000313" key="3">
    <source>
        <dbReference type="Proteomes" id="UP000321577"/>
    </source>
</evidence>
<name>A0A512MI10_9BACT</name>
<feature type="chain" id="PRO_5022044828" description="DUF1579 domain-containing protein" evidence="1">
    <location>
        <begin position="26"/>
        <end position="180"/>
    </location>
</feature>